<feature type="signal peptide" evidence="1">
    <location>
        <begin position="1"/>
        <end position="24"/>
    </location>
</feature>
<dbReference type="Pfam" id="PF11306">
    <property type="entry name" value="DUF3108"/>
    <property type="match status" value="1"/>
</dbReference>
<keyword evidence="3" id="KW-1185">Reference proteome</keyword>
<dbReference type="InterPro" id="IPR021457">
    <property type="entry name" value="DUF3108"/>
</dbReference>
<proteinExistence type="predicted"/>
<protein>
    <recommendedName>
        <fullName evidence="4">DUF3108 domain-containing protein</fullName>
    </recommendedName>
</protein>
<reference evidence="2 3" key="1">
    <citation type="submission" date="2016-09" db="EMBL/GenBank/DDBJ databases">
        <authorList>
            <person name="Capua I."/>
            <person name="De Benedictis P."/>
            <person name="Joannis T."/>
            <person name="Lombin L.H."/>
            <person name="Cattoli G."/>
        </authorList>
    </citation>
    <scope>NUCLEOTIDE SEQUENCE [LARGE SCALE GENOMIC DNA]</scope>
    <source>
        <strain evidence="2 3">A7P-90m</strain>
    </source>
</reference>
<dbReference type="EMBL" id="FMYP01000034">
    <property type="protein sequence ID" value="SDC50842.1"/>
    <property type="molecule type" value="Genomic_DNA"/>
</dbReference>
<gene>
    <name evidence="2" type="ORF">SAMN05216323_103430</name>
</gene>
<dbReference type="AlphaFoldDB" id="A0A1G6M5L3"/>
<dbReference type="OrthoDB" id="9808473at2"/>
<sequence length="286" mass="32673">MEKKISLLAIALGLVIFCSGQTTGSKKTTPPKNTCVNYTFANSSFASGESLTYAMSYTLMFIWTDVGEVTFTATDDTYLGKDALHFRAVGKSYPFYDNFFKVRDVYEAWVHPKTLKPFYFNREVDEGGYTINNIYTFDWKTNLLYAYIKRKNRPEKHDTLAVLPCSIDIVSVLYYCRNIDYSSAKINQKFPISLALDDELYTVLYRYQGKEEIDVKGLGRFRCLKFGIGLVKGSVFSGKEELTLWVTDDDNKIPIYIESPIKVGTVRGRVIGMKNLKYPLTSKVQK</sequence>
<keyword evidence="1" id="KW-0732">Signal</keyword>
<dbReference type="Proteomes" id="UP000199452">
    <property type="component" value="Unassembled WGS sequence"/>
</dbReference>
<feature type="chain" id="PRO_5011585567" description="DUF3108 domain-containing protein" evidence="1">
    <location>
        <begin position="25"/>
        <end position="286"/>
    </location>
</feature>
<evidence type="ECO:0008006" key="4">
    <source>
        <dbReference type="Google" id="ProtNLM"/>
    </source>
</evidence>
<dbReference type="RefSeq" id="WP_092438552.1">
    <property type="nucleotide sequence ID" value="NZ_FMYP01000034.1"/>
</dbReference>
<organism evidence="2 3">
    <name type="scientific">Williamwhitmania taraxaci</name>
    <dbReference type="NCBI Taxonomy" id="1640674"/>
    <lineage>
        <taxon>Bacteria</taxon>
        <taxon>Pseudomonadati</taxon>
        <taxon>Bacteroidota</taxon>
        <taxon>Bacteroidia</taxon>
        <taxon>Bacteroidales</taxon>
        <taxon>Williamwhitmaniaceae</taxon>
        <taxon>Williamwhitmania</taxon>
    </lineage>
</organism>
<dbReference type="STRING" id="1640674.SAMN05216323_103430"/>
<evidence type="ECO:0000313" key="3">
    <source>
        <dbReference type="Proteomes" id="UP000199452"/>
    </source>
</evidence>
<accession>A0A1G6M5L3</accession>
<evidence type="ECO:0000256" key="1">
    <source>
        <dbReference type="SAM" id="SignalP"/>
    </source>
</evidence>
<name>A0A1G6M5L3_9BACT</name>
<evidence type="ECO:0000313" key="2">
    <source>
        <dbReference type="EMBL" id="SDC50842.1"/>
    </source>
</evidence>